<reference evidence="1 2" key="1">
    <citation type="submission" date="2020-08" db="EMBL/GenBank/DDBJ databases">
        <title>Plant Genome Project.</title>
        <authorList>
            <person name="Zhang R.-G."/>
        </authorList>
    </citation>
    <scope>NUCLEOTIDE SEQUENCE [LARGE SCALE GENOMIC DNA]</scope>
    <source>
        <tissue evidence="1">Rhizome</tissue>
    </source>
</reference>
<dbReference type="EMBL" id="JACMSC010000004">
    <property type="protein sequence ID" value="KAG6524682.1"/>
    <property type="molecule type" value="Genomic_DNA"/>
</dbReference>
<dbReference type="AlphaFoldDB" id="A0A8J5HHM2"/>
<organism evidence="1 2">
    <name type="scientific">Zingiber officinale</name>
    <name type="common">Ginger</name>
    <name type="synonym">Amomum zingiber</name>
    <dbReference type="NCBI Taxonomy" id="94328"/>
    <lineage>
        <taxon>Eukaryota</taxon>
        <taxon>Viridiplantae</taxon>
        <taxon>Streptophyta</taxon>
        <taxon>Embryophyta</taxon>
        <taxon>Tracheophyta</taxon>
        <taxon>Spermatophyta</taxon>
        <taxon>Magnoliopsida</taxon>
        <taxon>Liliopsida</taxon>
        <taxon>Zingiberales</taxon>
        <taxon>Zingiberaceae</taxon>
        <taxon>Zingiber</taxon>
    </lineage>
</organism>
<protein>
    <submittedName>
        <fullName evidence="1">Uncharacterized protein</fullName>
    </submittedName>
</protein>
<dbReference type="Proteomes" id="UP000734854">
    <property type="component" value="Unassembled WGS sequence"/>
</dbReference>
<accession>A0A8J5HHM2</accession>
<keyword evidence="2" id="KW-1185">Reference proteome</keyword>
<sequence>MRHNSHLPSADALTARRAPTPRVCVPPPLHVSEDAFSSFTSPLQWIPARRKRPSPQRCFTSFLIRFFLPRSLTLQTLLCCRKKRAEITPKISNRRPQYQSTARGYTVLQFQFYSLTF</sequence>
<evidence type="ECO:0000313" key="1">
    <source>
        <dbReference type="EMBL" id="KAG6524682.1"/>
    </source>
</evidence>
<comment type="caution">
    <text evidence="1">The sequence shown here is derived from an EMBL/GenBank/DDBJ whole genome shotgun (WGS) entry which is preliminary data.</text>
</comment>
<evidence type="ECO:0000313" key="2">
    <source>
        <dbReference type="Proteomes" id="UP000734854"/>
    </source>
</evidence>
<name>A0A8J5HHM2_ZINOF</name>
<gene>
    <name evidence="1" type="ORF">ZIOFF_014617</name>
</gene>
<proteinExistence type="predicted"/>